<gene>
    <name evidence="2" type="ORF">EMEDMD4_940054</name>
</gene>
<dbReference type="AlphaFoldDB" id="A0A508X895"/>
<keyword evidence="1" id="KW-0472">Membrane</keyword>
<evidence type="ECO:0000313" key="3">
    <source>
        <dbReference type="Proteomes" id="UP000507954"/>
    </source>
</evidence>
<evidence type="ECO:0000256" key="1">
    <source>
        <dbReference type="SAM" id="Phobius"/>
    </source>
</evidence>
<dbReference type="Proteomes" id="UP000507954">
    <property type="component" value="Unassembled WGS sequence"/>
</dbReference>
<protein>
    <recommendedName>
        <fullName evidence="4">Transmembrane protein</fullName>
    </recommendedName>
</protein>
<evidence type="ECO:0008006" key="4">
    <source>
        <dbReference type="Google" id="ProtNLM"/>
    </source>
</evidence>
<keyword evidence="1" id="KW-1133">Transmembrane helix</keyword>
<sequence length="69" mass="7167">MSQDYRPPGSGFPGFVILVAIAALIVALVSVRQPTQAARVWVPASTGASNSIRNVGETCAPQCRSIDPA</sequence>
<feature type="transmembrane region" description="Helical" evidence="1">
    <location>
        <begin position="12"/>
        <end position="31"/>
    </location>
</feature>
<dbReference type="EMBL" id="CABFNB010000166">
    <property type="protein sequence ID" value="VTZ66026.1"/>
    <property type="molecule type" value="Genomic_DNA"/>
</dbReference>
<keyword evidence="1" id="KW-0812">Transmembrane</keyword>
<evidence type="ECO:0000313" key="2">
    <source>
        <dbReference type="EMBL" id="VTZ66026.1"/>
    </source>
</evidence>
<reference evidence="2 3" key="1">
    <citation type="submission" date="2019-06" db="EMBL/GenBank/DDBJ databases">
        <authorList>
            <person name="Le Quere A."/>
            <person name="Colella S."/>
        </authorList>
    </citation>
    <scope>NUCLEOTIDE SEQUENCE [LARGE SCALE GENOMIC DNA]</scope>
    <source>
        <strain evidence="2">EmedicaeMD41</strain>
    </source>
</reference>
<organism evidence="2 3">
    <name type="scientific">Sinorhizobium medicae</name>
    <dbReference type="NCBI Taxonomy" id="110321"/>
    <lineage>
        <taxon>Bacteria</taxon>
        <taxon>Pseudomonadati</taxon>
        <taxon>Pseudomonadota</taxon>
        <taxon>Alphaproteobacteria</taxon>
        <taxon>Hyphomicrobiales</taxon>
        <taxon>Rhizobiaceae</taxon>
        <taxon>Sinorhizobium/Ensifer group</taxon>
        <taxon>Sinorhizobium</taxon>
    </lineage>
</organism>
<name>A0A508X895_9HYPH</name>
<accession>A0A508X895</accession>
<proteinExistence type="predicted"/>